<dbReference type="EMBL" id="JAPZBU010000008">
    <property type="protein sequence ID" value="KAJ5391853.1"/>
    <property type="molecule type" value="Genomic_DNA"/>
</dbReference>
<dbReference type="Proteomes" id="UP001147747">
    <property type="component" value="Unassembled WGS sequence"/>
</dbReference>
<accession>A0A9X0B8D3</accession>
<gene>
    <name evidence="2" type="ORF">N7509_007343</name>
</gene>
<proteinExistence type="predicted"/>
<keyword evidence="3" id="KW-1185">Reference proteome</keyword>
<organism evidence="2 3">
    <name type="scientific">Penicillium cosmopolitanum</name>
    <dbReference type="NCBI Taxonomy" id="1131564"/>
    <lineage>
        <taxon>Eukaryota</taxon>
        <taxon>Fungi</taxon>
        <taxon>Dikarya</taxon>
        <taxon>Ascomycota</taxon>
        <taxon>Pezizomycotina</taxon>
        <taxon>Eurotiomycetes</taxon>
        <taxon>Eurotiomycetidae</taxon>
        <taxon>Eurotiales</taxon>
        <taxon>Aspergillaceae</taxon>
        <taxon>Penicillium</taxon>
    </lineage>
</organism>
<sequence>MCFECDTWFTDPGEWELHCFEHLQQPDMLLRCDPLMFRSAPIKAGFCPFCLGNKHLDLSKRMTQFVTNRSECILLVSWILTAKSFYFIILLTLIAGSWGKRHPRKGNMNHVRK</sequence>
<name>A0A9X0B8D3_9EURO</name>
<evidence type="ECO:0000313" key="2">
    <source>
        <dbReference type="EMBL" id="KAJ5391853.1"/>
    </source>
</evidence>
<reference evidence="2" key="1">
    <citation type="submission" date="2022-12" db="EMBL/GenBank/DDBJ databases">
        <authorList>
            <person name="Petersen C."/>
        </authorList>
    </citation>
    <scope>NUCLEOTIDE SEQUENCE</scope>
    <source>
        <strain evidence="2">IBT 29677</strain>
    </source>
</reference>
<keyword evidence="1" id="KW-1133">Transmembrane helix</keyword>
<feature type="transmembrane region" description="Helical" evidence="1">
    <location>
        <begin position="75"/>
        <end position="98"/>
    </location>
</feature>
<dbReference type="OrthoDB" id="4357582at2759"/>
<keyword evidence="1" id="KW-0472">Membrane</keyword>
<dbReference type="GeneID" id="81370960"/>
<comment type="caution">
    <text evidence="2">The sequence shown here is derived from an EMBL/GenBank/DDBJ whole genome shotgun (WGS) entry which is preliminary data.</text>
</comment>
<evidence type="ECO:0000256" key="1">
    <source>
        <dbReference type="SAM" id="Phobius"/>
    </source>
</evidence>
<protein>
    <submittedName>
        <fullName evidence="2">Uncharacterized protein</fullName>
    </submittedName>
</protein>
<evidence type="ECO:0000313" key="3">
    <source>
        <dbReference type="Proteomes" id="UP001147747"/>
    </source>
</evidence>
<dbReference type="RefSeq" id="XP_056487531.1">
    <property type="nucleotide sequence ID" value="XM_056631980.1"/>
</dbReference>
<reference evidence="2" key="2">
    <citation type="journal article" date="2023" name="IMA Fungus">
        <title>Comparative genomic study of the Penicillium genus elucidates a diverse pangenome and 15 lateral gene transfer events.</title>
        <authorList>
            <person name="Petersen C."/>
            <person name="Sorensen T."/>
            <person name="Nielsen M.R."/>
            <person name="Sondergaard T.E."/>
            <person name="Sorensen J.L."/>
            <person name="Fitzpatrick D.A."/>
            <person name="Frisvad J.C."/>
            <person name="Nielsen K.L."/>
        </authorList>
    </citation>
    <scope>NUCLEOTIDE SEQUENCE</scope>
    <source>
        <strain evidence="2">IBT 29677</strain>
    </source>
</reference>
<dbReference type="AlphaFoldDB" id="A0A9X0B8D3"/>
<keyword evidence="1" id="KW-0812">Transmembrane</keyword>